<evidence type="ECO:0000256" key="4">
    <source>
        <dbReference type="ARBA" id="ARBA00022917"/>
    </source>
</evidence>
<keyword evidence="2" id="KW-0547">Nucleotide-binding</keyword>
<feature type="domain" description="WHEP-TRS" evidence="7">
    <location>
        <begin position="51"/>
        <end position="106"/>
    </location>
</feature>
<evidence type="ECO:0000313" key="9">
    <source>
        <dbReference type="Proteomes" id="UP001434883"/>
    </source>
</evidence>
<dbReference type="CDD" id="cd00936">
    <property type="entry name" value="WEPRS_RNA"/>
    <property type="match status" value="1"/>
</dbReference>
<dbReference type="InterPro" id="IPR011035">
    <property type="entry name" value="Ribosomal_bL25/Gln-tRNA_synth"/>
</dbReference>
<dbReference type="PROSITE" id="PS51185">
    <property type="entry name" value="WHEP_TRS_2"/>
    <property type="match status" value="3"/>
</dbReference>
<name>A0ABV0R773_9TELE</name>
<keyword evidence="3" id="KW-0067">ATP-binding</keyword>
<sequence>MEARLNLDNKDYKKTTKITWLAETNSAPLLPTICINYQPLITKAVITKDDDFKEYINKNSKIDAAVKQLLALKAEFKKITAVKQLLTLKEEYKQATGQDYKPGAAPAQKTTTPYQNSASPVSAATSTVYEMVAEQGEVVRKLKAEKAPKDQVDGAVKQLLALKEQYKQQTGQEYKPGSQSSASPAQTQASTASTQTSTSAQAQQLYSQVAQQGELEQVDEAVKTLLDLKSKYKSLTGEDYKPVTAAGATGGEDKNRKERENKSEKQGGGGKKGKGDKGGQGKESSGGAGGTGEGQGPKKQTR</sequence>
<feature type="compositionally biased region" description="Basic and acidic residues" evidence="6">
    <location>
        <begin position="251"/>
        <end position="265"/>
    </location>
</feature>
<feature type="region of interest" description="Disordered" evidence="6">
    <location>
        <begin position="168"/>
        <end position="196"/>
    </location>
</feature>
<dbReference type="PROSITE" id="PS00762">
    <property type="entry name" value="WHEP_TRS_1"/>
    <property type="match status" value="1"/>
</dbReference>
<keyword evidence="4" id="KW-0648">Protein biosynthesis</keyword>
<feature type="compositionally biased region" description="Low complexity" evidence="6">
    <location>
        <begin position="178"/>
        <end position="196"/>
    </location>
</feature>
<evidence type="ECO:0000313" key="8">
    <source>
        <dbReference type="EMBL" id="MEQ2203979.1"/>
    </source>
</evidence>
<proteinExistence type="predicted"/>
<keyword evidence="5" id="KW-0030">Aminoacyl-tRNA synthetase</keyword>
<keyword evidence="1" id="KW-0436">Ligase</keyword>
<reference evidence="8 9" key="1">
    <citation type="submission" date="2021-06" db="EMBL/GenBank/DDBJ databases">
        <authorList>
            <person name="Palmer J.M."/>
        </authorList>
    </citation>
    <scope>NUCLEOTIDE SEQUENCE [LARGE SCALE GENOMIC DNA]</scope>
    <source>
        <strain evidence="8 9">XC_2019</strain>
        <tissue evidence="8">Muscle</tissue>
    </source>
</reference>
<organism evidence="8 9">
    <name type="scientific">Xenoophorus captivus</name>
    <dbReference type="NCBI Taxonomy" id="1517983"/>
    <lineage>
        <taxon>Eukaryota</taxon>
        <taxon>Metazoa</taxon>
        <taxon>Chordata</taxon>
        <taxon>Craniata</taxon>
        <taxon>Vertebrata</taxon>
        <taxon>Euteleostomi</taxon>
        <taxon>Actinopterygii</taxon>
        <taxon>Neopterygii</taxon>
        <taxon>Teleostei</taxon>
        <taxon>Neoteleostei</taxon>
        <taxon>Acanthomorphata</taxon>
        <taxon>Ovalentaria</taxon>
        <taxon>Atherinomorphae</taxon>
        <taxon>Cyprinodontiformes</taxon>
        <taxon>Goodeidae</taxon>
        <taxon>Xenoophorus</taxon>
    </lineage>
</organism>
<comment type="caution">
    <text evidence="8">The sequence shown here is derived from an EMBL/GenBank/DDBJ whole genome shotgun (WGS) entry which is preliminary data.</text>
</comment>
<dbReference type="SMART" id="SM00991">
    <property type="entry name" value="WHEP-TRS"/>
    <property type="match status" value="3"/>
</dbReference>
<dbReference type="Pfam" id="PF00458">
    <property type="entry name" value="WHEP-TRS"/>
    <property type="match status" value="3"/>
</dbReference>
<evidence type="ECO:0000256" key="5">
    <source>
        <dbReference type="ARBA" id="ARBA00023146"/>
    </source>
</evidence>
<evidence type="ECO:0000259" key="7">
    <source>
        <dbReference type="PROSITE" id="PS51185"/>
    </source>
</evidence>
<feature type="domain" description="WHEP-TRS" evidence="7">
    <location>
        <begin position="124"/>
        <end position="180"/>
    </location>
</feature>
<evidence type="ECO:0000256" key="1">
    <source>
        <dbReference type="ARBA" id="ARBA00022598"/>
    </source>
</evidence>
<gene>
    <name evidence="8" type="ORF">XENOCAPTIV_006107</name>
</gene>
<accession>A0ABV0R773</accession>
<feature type="domain" description="WHEP-TRS" evidence="7">
    <location>
        <begin position="190"/>
        <end position="246"/>
    </location>
</feature>
<feature type="region of interest" description="Disordered" evidence="6">
    <location>
        <begin position="98"/>
        <end position="120"/>
    </location>
</feature>
<protein>
    <recommendedName>
        <fullName evidence="7">WHEP-TRS domain-containing protein</fullName>
    </recommendedName>
</protein>
<feature type="compositionally biased region" description="Gly residues" evidence="6">
    <location>
        <begin position="284"/>
        <end position="295"/>
    </location>
</feature>
<evidence type="ECO:0000256" key="2">
    <source>
        <dbReference type="ARBA" id="ARBA00022741"/>
    </source>
</evidence>
<dbReference type="InterPro" id="IPR000738">
    <property type="entry name" value="WHEP-TRS_dom"/>
</dbReference>
<dbReference type="Gene3D" id="1.10.287.10">
    <property type="entry name" value="S15/NS1, RNA-binding"/>
    <property type="match status" value="3"/>
</dbReference>
<feature type="region of interest" description="Disordered" evidence="6">
    <location>
        <begin position="238"/>
        <end position="302"/>
    </location>
</feature>
<dbReference type="InterPro" id="IPR009068">
    <property type="entry name" value="uS15_NS1_RNA-bd_sf"/>
</dbReference>
<evidence type="ECO:0000256" key="3">
    <source>
        <dbReference type="ARBA" id="ARBA00022840"/>
    </source>
</evidence>
<keyword evidence="9" id="KW-1185">Reference proteome</keyword>
<dbReference type="SUPFAM" id="SSF50715">
    <property type="entry name" value="Ribosomal protein L25-like"/>
    <property type="match status" value="1"/>
</dbReference>
<evidence type="ECO:0000256" key="6">
    <source>
        <dbReference type="SAM" id="MobiDB-lite"/>
    </source>
</evidence>
<dbReference type="EMBL" id="JAHRIN010035283">
    <property type="protein sequence ID" value="MEQ2203979.1"/>
    <property type="molecule type" value="Genomic_DNA"/>
</dbReference>
<dbReference type="Proteomes" id="UP001434883">
    <property type="component" value="Unassembled WGS sequence"/>
</dbReference>
<dbReference type="SUPFAM" id="SSF47060">
    <property type="entry name" value="S15/NS1 RNA-binding domain"/>
    <property type="match status" value="2"/>
</dbReference>